<dbReference type="InterPro" id="IPR006685">
    <property type="entry name" value="MscS_channel_2nd"/>
</dbReference>
<keyword evidence="4" id="KW-1185">Reference proteome</keyword>
<dbReference type="InterPro" id="IPR010920">
    <property type="entry name" value="LSM_dom_sf"/>
</dbReference>
<evidence type="ECO:0000256" key="1">
    <source>
        <dbReference type="SAM" id="Phobius"/>
    </source>
</evidence>
<keyword evidence="1" id="KW-0472">Membrane</keyword>
<evidence type="ECO:0000313" key="4">
    <source>
        <dbReference type="Proteomes" id="UP001479436"/>
    </source>
</evidence>
<organism evidence="3 4">
    <name type="scientific">Basidiobolus ranarum</name>
    <dbReference type="NCBI Taxonomy" id="34480"/>
    <lineage>
        <taxon>Eukaryota</taxon>
        <taxon>Fungi</taxon>
        <taxon>Fungi incertae sedis</taxon>
        <taxon>Zoopagomycota</taxon>
        <taxon>Entomophthoromycotina</taxon>
        <taxon>Basidiobolomycetes</taxon>
        <taxon>Basidiobolales</taxon>
        <taxon>Basidiobolaceae</taxon>
        <taxon>Basidiobolus</taxon>
    </lineage>
</organism>
<dbReference type="SUPFAM" id="SSF50182">
    <property type="entry name" value="Sm-like ribonucleoproteins"/>
    <property type="match status" value="1"/>
</dbReference>
<dbReference type="Gene3D" id="1.10.287.1260">
    <property type="match status" value="1"/>
</dbReference>
<feature type="domain" description="Mechanosensitive ion channel MscS" evidence="2">
    <location>
        <begin position="180"/>
        <end position="246"/>
    </location>
</feature>
<sequence>MQDWARPMIVVATAVGAIILNLLLHAIFKRISTRTRWLFDDDVVKYWKWPTLVIFPLIAVIIVFPIVKPIQIPERTHDAIRHVLTILLIITIAWLLVDLVKVFALSIVRGHNFSKSTNNLRARQVLTQLVVMKRLFYCFIILLAIALIVLTFPRGWEFGASMLASAGAASLILGLAAKPSIENIIASLQIALTQPIILDDDVVIDGESGKIEEIKAQFVVVRTWDERRLIVPLTRFIGQSFENLTRGSSQKLGTVFFYLDYHVPIDDLREQVENIVKQTSYWDRRHVSLAVTDIKDTQIEIRCLLSASNPDNLFSLRCFVREEMVKYIRSNYRDSLPMLRFKGAGGSSRTVVDESDFDRQTHASFNSEKTKG</sequence>
<reference evidence="3 4" key="1">
    <citation type="submission" date="2023-04" db="EMBL/GenBank/DDBJ databases">
        <title>Genome of Basidiobolus ranarum AG-B5.</title>
        <authorList>
            <person name="Stajich J.E."/>
            <person name="Carter-House D."/>
            <person name="Gryganskyi A."/>
        </authorList>
    </citation>
    <scope>NUCLEOTIDE SEQUENCE [LARGE SCALE GENOMIC DNA]</scope>
    <source>
        <strain evidence="3 4">AG-B5</strain>
    </source>
</reference>
<dbReference type="PANTHER" id="PTHR30566:SF25">
    <property type="entry name" value="INNER MEMBRANE PROTEIN"/>
    <property type="match status" value="1"/>
</dbReference>
<feature type="transmembrane region" description="Helical" evidence="1">
    <location>
        <begin position="6"/>
        <end position="28"/>
    </location>
</feature>
<dbReference type="Pfam" id="PF00924">
    <property type="entry name" value="MS_channel_2nd"/>
    <property type="match status" value="1"/>
</dbReference>
<feature type="transmembrane region" description="Helical" evidence="1">
    <location>
        <begin position="79"/>
        <end position="108"/>
    </location>
</feature>
<proteinExistence type="predicted"/>
<protein>
    <recommendedName>
        <fullName evidence="2">Mechanosensitive ion channel MscS domain-containing protein</fullName>
    </recommendedName>
</protein>
<keyword evidence="1" id="KW-0812">Transmembrane</keyword>
<dbReference type="PANTHER" id="PTHR30566">
    <property type="entry name" value="YNAI-RELATED MECHANOSENSITIVE ION CHANNEL"/>
    <property type="match status" value="1"/>
</dbReference>
<dbReference type="EMBL" id="JASJQH010007131">
    <property type="protein sequence ID" value="KAK9717632.1"/>
    <property type="molecule type" value="Genomic_DNA"/>
</dbReference>
<gene>
    <name evidence="3" type="ORF">K7432_006048</name>
</gene>
<feature type="transmembrane region" description="Helical" evidence="1">
    <location>
        <begin position="129"/>
        <end position="152"/>
    </location>
</feature>
<keyword evidence="1" id="KW-1133">Transmembrane helix</keyword>
<name>A0ABR2W2C8_9FUNG</name>
<comment type="caution">
    <text evidence="3">The sequence shown here is derived from an EMBL/GenBank/DDBJ whole genome shotgun (WGS) entry which is preliminary data.</text>
</comment>
<feature type="transmembrane region" description="Helical" evidence="1">
    <location>
        <begin position="49"/>
        <end position="67"/>
    </location>
</feature>
<evidence type="ECO:0000313" key="3">
    <source>
        <dbReference type="EMBL" id="KAK9717632.1"/>
    </source>
</evidence>
<accession>A0ABR2W2C8</accession>
<dbReference type="Proteomes" id="UP001479436">
    <property type="component" value="Unassembled WGS sequence"/>
</dbReference>
<evidence type="ECO:0000259" key="2">
    <source>
        <dbReference type="Pfam" id="PF00924"/>
    </source>
</evidence>